<dbReference type="OrthoDB" id="6038816at2759"/>
<dbReference type="EC" id="1.14.99.56" evidence="5"/>
<dbReference type="GO" id="GO:0030248">
    <property type="term" value="F:cellulose binding"/>
    <property type="evidence" value="ECO:0007669"/>
    <property type="project" value="UniProtKB-UniRule"/>
</dbReference>
<feature type="chain" id="PRO_5025424878" description="AA9 family lytic polysaccharide monooxygenase" evidence="6">
    <location>
        <begin position="20"/>
        <end position="250"/>
    </location>
</feature>
<evidence type="ECO:0000313" key="9">
    <source>
        <dbReference type="Proteomes" id="UP000799779"/>
    </source>
</evidence>
<evidence type="ECO:0000256" key="6">
    <source>
        <dbReference type="SAM" id="SignalP"/>
    </source>
</evidence>
<evidence type="ECO:0000256" key="5">
    <source>
        <dbReference type="RuleBase" id="RU368122"/>
    </source>
</evidence>
<dbReference type="Pfam" id="PF03443">
    <property type="entry name" value="AA9"/>
    <property type="match status" value="1"/>
</dbReference>
<gene>
    <name evidence="8" type="ORF">P154DRAFT_566807</name>
</gene>
<evidence type="ECO:0000259" key="7">
    <source>
        <dbReference type="Pfam" id="PF03443"/>
    </source>
</evidence>
<feature type="domain" description="Auxiliary Activity family 9 catalytic" evidence="7">
    <location>
        <begin position="20"/>
        <end position="227"/>
    </location>
</feature>
<comment type="catalytic activity">
    <reaction evidence="5">
        <text>[(1-&gt;4)-beta-D-glucosyl]n+m + reduced acceptor + O2 = 4-dehydro-beta-D-glucosyl-[(1-&gt;4)-beta-D-glucosyl]n-1 + [(1-&gt;4)-beta-D-glucosyl]m + acceptor + H2O.</text>
        <dbReference type="EC" id="1.14.99.56"/>
    </reaction>
</comment>
<keyword evidence="8" id="KW-0560">Oxidoreductase</keyword>
<dbReference type="EMBL" id="ML977642">
    <property type="protein sequence ID" value="KAF1995261.1"/>
    <property type="molecule type" value="Genomic_DNA"/>
</dbReference>
<dbReference type="GO" id="GO:0004497">
    <property type="term" value="F:monooxygenase activity"/>
    <property type="evidence" value="ECO:0007669"/>
    <property type="project" value="UniProtKB-KW"/>
</dbReference>
<accession>A0A6A5W582</accession>
<dbReference type="Proteomes" id="UP000799779">
    <property type="component" value="Unassembled WGS sequence"/>
</dbReference>
<evidence type="ECO:0000256" key="2">
    <source>
        <dbReference type="ARBA" id="ARBA00004613"/>
    </source>
</evidence>
<comment type="subcellular location">
    <subcellularLocation>
        <location evidence="2 5">Secreted</location>
    </subcellularLocation>
</comment>
<dbReference type="GO" id="GO:0008810">
    <property type="term" value="F:cellulase activity"/>
    <property type="evidence" value="ECO:0007669"/>
    <property type="project" value="UniProtKB-UniRule"/>
</dbReference>
<dbReference type="PANTHER" id="PTHR33353">
    <property type="entry name" value="PUTATIVE (AFU_ORTHOLOGUE AFUA_1G12560)-RELATED"/>
    <property type="match status" value="1"/>
</dbReference>
<sequence length="250" mass="27804">MAFLSLIFVACLGVQSVVAHYHFNYLMINGTFHPKWRYVRVPQDQEQYLPYPLYDLASLDYRCGRNATVTGPGTDIATIVAGEVVGVRPSLTNNRPGTTFFHDGPLFAYLSKSPTQTREGLQNWDGDGNYFKIAQRGPDTDNGWFTNTYKYNLTTDSWNFTIPSTTPPGLYLLRAESIYPKAEFNRTQFYASCAQVQILGPGGGTEPGPTVKFPGAFDNFHEGVLITQELATGKKGLDNYKFPGPTVWTG</sequence>
<dbReference type="AlphaFoldDB" id="A0A6A5W582"/>
<comment type="domain">
    <text evidence="5">Has a modular structure: an endo-beta-1,4-glucanase catalytic module at the N-terminus, a linker rich in serines and threonines, and a C-terminal carbohydrate-binding module (CBM).</text>
</comment>
<keyword evidence="5" id="KW-0119">Carbohydrate metabolism</keyword>
<keyword evidence="6" id="KW-0732">Signal</keyword>
<dbReference type="Gene3D" id="2.70.50.70">
    <property type="match status" value="1"/>
</dbReference>
<reference evidence="8" key="1">
    <citation type="journal article" date="2020" name="Stud. Mycol.">
        <title>101 Dothideomycetes genomes: a test case for predicting lifestyles and emergence of pathogens.</title>
        <authorList>
            <person name="Haridas S."/>
            <person name="Albert R."/>
            <person name="Binder M."/>
            <person name="Bloem J."/>
            <person name="Labutti K."/>
            <person name="Salamov A."/>
            <person name="Andreopoulos B."/>
            <person name="Baker S."/>
            <person name="Barry K."/>
            <person name="Bills G."/>
            <person name="Bluhm B."/>
            <person name="Cannon C."/>
            <person name="Castanera R."/>
            <person name="Culley D."/>
            <person name="Daum C."/>
            <person name="Ezra D."/>
            <person name="Gonzalez J."/>
            <person name="Henrissat B."/>
            <person name="Kuo A."/>
            <person name="Liang C."/>
            <person name="Lipzen A."/>
            <person name="Lutzoni F."/>
            <person name="Magnuson J."/>
            <person name="Mondo S."/>
            <person name="Nolan M."/>
            <person name="Ohm R."/>
            <person name="Pangilinan J."/>
            <person name="Park H.-J."/>
            <person name="Ramirez L."/>
            <person name="Alfaro M."/>
            <person name="Sun H."/>
            <person name="Tritt A."/>
            <person name="Yoshinaga Y."/>
            <person name="Zwiers L.-H."/>
            <person name="Turgeon B."/>
            <person name="Goodwin S."/>
            <person name="Spatafora J."/>
            <person name="Crous P."/>
            <person name="Grigoriev I."/>
        </authorList>
    </citation>
    <scope>NUCLEOTIDE SEQUENCE</scope>
    <source>
        <strain evidence="8">CBS 123094</strain>
    </source>
</reference>
<dbReference type="GO" id="GO:0005576">
    <property type="term" value="C:extracellular region"/>
    <property type="evidence" value="ECO:0007669"/>
    <property type="project" value="UniProtKB-SubCell"/>
</dbReference>
<evidence type="ECO:0000256" key="1">
    <source>
        <dbReference type="ARBA" id="ARBA00001973"/>
    </source>
</evidence>
<evidence type="ECO:0000256" key="3">
    <source>
        <dbReference type="ARBA" id="ARBA00022525"/>
    </source>
</evidence>
<feature type="signal peptide" evidence="6">
    <location>
        <begin position="1"/>
        <end position="19"/>
    </location>
</feature>
<name>A0A6A5W582_9PLEO</name>
<keyword evidence="5" id="KW-0136">Cellulose degradation</keyword>
<proteinExistence type="predicted"/>
<keyword evidence="4 5" id="KW-1015">Disulfide bond</keyword>
<keyword evidence="9" id="KW-1185">Reference proteome</keyword>
<organism evidence="8 9">
    <name type="scientific">Amniculicola lignicola CBS 123094</name>
    <dbReference type="NCBI Taxonomy" id="1392246"/>
    <lineage>
        <taxon>Eukaryota</taxon>
        <taxon>Fungi</taxon>
        <taxon>Dikarya</taxon>
        <taxon>Ascomycota</taxon>
        <taxon>Pezizomycotina</taxon>
        <taxon>Dothideomycetes</taxon>
        <taxon>Pleosporomycetidae</taxon>
        <taxon>Pleosporales</taxon>
        <taxon>Amniculicolaceae</taxon>
        <taxon>Amniculicola</taxon>
    </lineage>
</organism>
<dbReference type="PANTHER" id="PTHR33353:SF2">
    <property type="entry name" value="ENDO-BETA-1,4-GLUCANASE D"/>
    <property type="match status" value="1"/>
</dbReference>
<keyword evidence="3 5" id="KW-0964">Secreted</keyword>
<comment type="cofactor">
    <cofactor evidence="1">
        <name>Cu(2+)</name>
        <dbReference type="ChEBI" id="CHEBI:29036"/>
    </cofactor>
</comment>
<dbReference type="InterPro" id="IPR005103">
    <property type="entry name" value="AA9_LPMO"/>
</dbReference>
<keyword evidence="5" id="KW-0624">Polysaccharide degradation</keyword>
<dbReference type="GO" id="GO:0030245">
    <property type="term" value="P:cellulose catabolic process"/>
    <property type="evidence" value="ECO:0007669"/>
    <property type="project" value="UniProtKB-UniRule"/>
</dbReference>
<comment type="function">
    <text evidence="5">Lytic polysaccharide monooxygenase (LMPO) that depolymerizes crystalline and amorphous polysaccharides via the oxidation of scissile alpha- or beta-(1-4)-glycosidic bonds, yielding C1 and/or C4 oxidation products. Catalysis by LPMOs requires the reduction of the active-site copper from Cu(II) to Cu(I) by a reducing agent and H(2)O(2) or O(2) as a cosubstrate.</text>
</comment>
<dbReference type="InterPro" id="IPR049892">
    <property type="entry name" value="AA9"/>
</dbReference>
<evidence type="ECO:0000256" key="4">
    <source>
        <dbReference type="ARBA" id="ARBA00023157"/>
    </source>
</evidence>
<evidence type="ECO:0000313" key="8">
    <source>
        <dbReference type="EMBL" id="KAF1995261.1"/>
    </source>
</evidence>
<keyword evidence="8" id="KW-0503">Monooxygenase</keyword>
<protein>
    <recommendedName>
        <fullName evidence="5">AA9 family lytic polysaccharide monooxygenase</fullName>
        <ecNumber evidence="5">1.14.99.56</ecNumber>
    </recommendedName>
    <alternativeName>
        <fullName evidence="5">Endo-beta-1,4-glucanase</fullName>
    </alternativeName>
    <alternativeName>
        <fullName evidence="5">Glycosyl hydrolase 61 family protein</fullName>
    </alternativeName>
</protein>